<feature type="non-terminal residue" evidence="1">
    <location>
        <position position="184"/>
    </location>
</feature>
<name>A0A9X7GMY7_BACCE</name>
<reference evidence="1 2" key="1">
    <citation type="submission" date="2017-09" db="EMBL/GenBank/DDBJ databases">
        <title>Large-scale bioinformatics analysis of Bacillus genomes uncovers conserved roles of natural products in bacterial physiology.</title>
        <authorList>
            <consortium name="Agbiome Team Llc"/>
            <person name="Bleich R.M."/>
            <person name="Grubbs K.J."/>
            <person name="Santa Maria K.C."/>
            <person name="Allen S.E."/>
            <person name="Farag S."/>
            <person name="Shank E.A."/>
            <person name="Bowers A."/>
        </authorList>
    </citation>
    <scope>NUCLEOTIDE SEQUENCE [LARGE SCALE GENOMIC DNA]</scope>
    <source>
        <strain evidence="1 2">AFS049141</strain>
    </source>
</reference>
<proteinExistence type="predicted"/>
<dbReference type="RefSeq" id="WP_142343424.1">
    <property type="nucleotide sequence ID" value="NZ_NUIQ01000261.1"/>
</dbReference>
<dbReference type="PANTHER" id="PTHR41317">
    <property type="entry name" value="PD-(D_E)XK NUCLEASE FAMILY TRANSPOSASE"/>
    <property type="match status" value="1"/>
</dbReference>
<dbReference type="PANTHER" id="PTHR41317:SF1">
    <property type="entry name" value="PD-(D_E)XK NUCLEASE FAMILY TRANSPOSASE"/>
    <property type="match status" value="1"/>
</dbReference>
<dbReference type="InterPro" id="IPR010106">
    <property type="entry name" value="RpnA"/>
</dbReference>
<dbReference type="Proteomes" id="UP000223834">
    <property type="component" value="Unassembled WGS sequence"/>
</dbReference>
<dbReference type="NCBIfam" id="TIGR01784">
    <property type="entry name" value="T_den_put_tspse"/>
    <property type="match status" value="1"/>
</dbReference>
<dbReference type="EMBL" id="NUIQ01000261">
    <property type="protein sequence ID" value="PGO63994.1"/>
    <property type="molecule type" value="Genomic_DNA"/>
</dbReference>
<dbReference type="AlphaFoldDB" id="A0A9X7GMY7"/>
<comment type="caution">
    <text evidence="1">The sequence shown here is derived from an EMBL/GenBank/DDBJ whole genome shotgun (WGS) entry which is preliminary data.</text>
</comment>
<organism evidence="1 2">
    <name type="scientific">Bacillus cereus</name>
    <dbReference type="NCBI Taxonomy" id="1396"/>
    <lineage>
        <taxon>Bacteria</taxon>
        <taxon>Bacillati</taxon>
        <taxon>Bacillota</taxon>
        <taxon>Bacilli</taxon>
        <taxon>Bacillales</taxon>
        <taxon>Bacillaceae</taxon>
        <taxon>Bacillus</taxon>
        <taxon>Bacillus cereus group</taxon>
    </lineage>
</organism>
<evidence type="ECO:0000313" key="2">
    <source>
        <dbReference type="Proteomes" id="UP000223834"/>
    </source>
</evidence>
<protein>
    <submittedName>
        <fullName evidence="1">ATPase</fullName>
    </submittedName>
</protein>
<evidence type="ECO:0000313" key="1">
    <source>
        <dbReference type="EMBL" id="PGO63994.1"/>
    </source>
</evidence>
<accession>A0A9X7GMY7</accession>
<dbReference type="Pfam" id="PF12784">
    <property type="entry name" value="PDDEXK_2"/>
    <property type="match status" value="1"/>
</dbReference>
<gene>
    <name evidence="1" type="ORF">CN980_25930</name>
</gene>
<sequence length="184" mass="21526">MNNRVNLRIDFAFKQLFGTKGNEEILMGFLNAVLQRTLSSPITSLTLEDPHLHKEYKEDKLSIMDVRAALETGELVNIEIQIANKHDIQKRSLYYWSKLYASQMQEGMAYSELQKGITINVLDFVLYPNQEHFQTTGVLWDVEKELRICEDIEIHSIELPKLIAQWRDAQVNPWHDALVRWLLL</sequence>